<organism evidence="1 2">
    <name type="scientific">Lactococcus lactis</name>
    <dbReference type="NCBI Taxonomy" id="1358"/>
    <lineage>
        <taxon>Bacteria</taxon>
        <taxon>Bacillati</taxon>
        <taxon>Bacillota</taxon>
        <taxon>Bacilli</taxon>
        <taxon>Lactobacillales</taxon>
        <taxon>Streptococcaceae</taxon>
        <taxon>Lactococcus</taxon>
    </lineage>
</organism>
<proteinExistence type="predicted"/>
<dbReference type="Proteomes" id="UP001152656">
    <property type="component" value="Unassembled WGS sequence"/>
</dbReference>
<dbReference type="RefSeq" id="WP_278215871.1">
    <property type="nucleotide sequence ID" value="NZ_JAOWLP010000001.1"/>
</dbReference>
<evidence type="ECO:0000313" key="2">
    <source>
        <dbReference type="Proteomes" id="UP001152656"/>
    </source>
</evidence>
<dbReference type="EMBL" id="JAOWLP010000001">
    <property type="protein sequence ID" value="MDG4980299.1"/>
    <property type="molecule type" value="Genomic_DNA"/>
</dbReference>
<evidence type="ECO:0008006" key="3">
    <source>
        <dbReference type="Google" id="ProtNLM"/>
    </source>
</evidence>
<comment type="caution">
    <text evidence="1">The sequence shown here is derived from an EMBL/GenBank/DDBJ whole genome shotgun (WGS) entry which is preliminary data.</text>
</comment>
<reference evidence="1" key="2">
    <citation type="journal article" date="2023" name="Food Microbiol.">
        <title>Evaluation of the fermentation potential of lactic acid bacteria isolated from herbs, fruits and vegetables as starter cultures in nut-based milk alternatives.</title>
        <authorList>
            <person name="Huang W."/>
            <person name="Dong A."/>
            <person name="Pham H.T."/>
            <person name="Zhou C."/>
            <person name="Huo Z."/>
            <person name="Watjen A.P."/>
            <person name="Prakash S."/>
            <person name="Bang-Berthelsen C.H."/>
            <person name="Turner M.S."/>
        </authorList>
    </citation>
    <scope>NUCLEOTIDE SEQUENCE</scope>
    <source>
        <strain evidence="1">581</strain>
    </source>
</reference>
<sequence length="87" mass="10035">MKYRKKPVVIEAWKFNKEKWNSEISQAKLSDSYPMVLLSIIGGFKPVIETLEGDMVVSDGDYIIQGVNGEYYPCKPDIFHKTYEVVE</sequence>
<accession>A0A9X4S3E5</accession>
<dbReference type="AlphaFoldDB" id="A0A9X4S3E5"/>
<evidence type="ECO:0000313" key="1">
    <source>
        <dbReference type="EMBL" id="MDG4980299.1"/>
    </source>
</evidence>
<protein>
    <recommendedName>
        <fullName evidence="3">Phage protein</fullName>
    </recommendedName>
</protein>
<gene>
    <name evidence="1" type="ORF">OGZ39_01305</name>
</gene>
<name>A0A9X4S3E5_9LACT</name>
<reference evidence="1" key="1">
    <citation type="submission" date="2022-10" db="EMBL/GenBank/DDBJ databases">
        <authorList>
            <person name="Turner M.S."/>
            <person name="Huang W."/>
        </authorList>
    </citation>
    <scope>NUCLEOTIDE SEQUENCE</scope>
    <source>
        <strain evidence="1">581</strain>
    </source>
</reference>